<keyword evidence="2 7" id="KW-0812">Transmembrane</keyword>
<gene>
    <name evidence="8" type="ORF">CDD82_3803</name>
</gene>
<reference evidence="8 9" key="1">
    <citation type="submission" date="2017-06" db="EMBL/GenBank/DDBJ databases">
        <title>Ant-infecting Ophiocordyceps genomes reveal a high diversity of potential behavioral manipulation genes and a possible major role for enterotoxins.</title>
        <authorList>
            <person name="De Bekker C."/>
            <person name="Evans H.C."/>
            <person name="Brachmann A."/>
            <person name="Hughes D.P."/>
        </authorList>
    </citation>
    <scope>NUCLEOTIDE SEQUENCE [LARGE SCALE GENOMIC DNA]</scope>
    <source>
        <strain evidence="8 9">1348a</strain>
    </source>
</reference>
<organism evidence="8 9">
    <name type="scientific">Ophiocordyceps australis</name>
    <dbReference type="NCBI Taxonomy" id="1399860"/>
    <lineage>
        <taxon>Eukaryota</taxon>
        <taxon>Fungi</taxon>
        <taxon>Dikarya</taxon>
        <taxon>Ascomycota</taxon>
        <taxon>Pezizomycotina</taxon>
        <taxon>Sordariomycetes</taxon>
        <taxon>Hypocreomycetidae</taxon>
        <taxon>Hypocreales</taxon>
        <taxon>Ophiocordycipitaceae</taxon>
        <taxon>Ophiocordyceps</taxon>
    </lineage>
</organism>
<comment type="similarity">
    <text evidence="5">Belongs to the laat-1 family.</text>
</comment>
<dbReference type="InterPro" id="IPR051415">
    <property type="entry name" value="LAAT-1"/>
</dbReference>
<feature type="transmembrane region" description="Helical" evidence="7">
    <location>
        <begin position="205"/>
        <end position="225"/>
    </location>
</feature>
<feature type="transmembrane region" description="Helical" evidence="7">
    <location>
        <begin position="51"/>
        <end position="69"/>
    </location>
</feature>
<dbReference type="PANTHER" id="PTHR16201">
    <property type="entry name" value="SEVEN TRANSMEMBRANE PROTEIN 1-RELATED"/>
    <property type="match status" value="1"/>
</dbReference>
<dbReference type="SMART" id="SM00679">
    <property type="entry name" value="CTNS"/>
    <property type="match status" value="2"/>
</dbReference>
<dbReference type="AlphaFoldDB" id="A0A2C5Y776"/>
<comment type="subcellular location">
    <subcellularLocation>
        <location evidence="1">Membrane</location>
        <topology evidence="1">Multi-pass membrane protein</topology>
    </subcellularLocation>
</comment>
<evidence type="ECO:0000256" key="5">
    <source>
        <dbReference type="ARBA" id="ARBA00038039"/>
    </source>
</evidence>
<keyword evidence="4 7" id="KW-0472">Membrane</keyword>
<feature type="transmembrane region" description="Helical" evidence="7">
    <location>
        <begin position="286"/>
        <end position="313"/>
    </location>
</feature>
<evidence type="ECO:0000256" key="6">
    <source>
        <dbReference type="ARBA" id="ARBA00050768"/>
    </source>
</evidence>
<dbReference type="GO" id="GO:0015174">
    <property type="term" value="F:basic amino acid transmembrane transporter activity"/>
    <property type="evidence" value="ECO:0007669"/>
    <property type="project" value="UniProtKB-ARBA"/>
</dbReference>
<dbReference type="InterPro" id="IPR006603">
    <property type="entry name" value="PQ-loop_rpt"/>
</dbReference>
<evidence type="ECO:0000256" key="2">
    <source>
        <dbReference type="ARBA" id="ARBA00022692"/>
    </source>
</evidence>
<evidence type="ECO:0000256" key="1">
    <source>
        <dbReference type="ARBA" id="ARBA00004141"/>
    </source>
</evidence>
<feature type="transmembrane region" description="Helical" evidence="7">
    <location>
        <begin position="164"/>
        <end position="185"/>
    </location>
</feature>
<feature type="transmembrane region" description="Helical" evidence="7">
    <location>
        <begin position="75"/>
        <end position="96"/>
    </location>
</feature>
<keyword evidence="9" id="KW-1185">Reference proteome</keyword>
<dbReference type="OrthoDB" id="8048523at2759"/>
<dbReference type="FunFam" id="1.20.1280.290:FF:000009">
    <property type="entry name" value="PQ loop repeat family protein"/>
    <property type="match status" value="1"/>
</dbReference>
<comment type="caution">
    <text evidence="8">The sequence shown here is derived from an EMBL/GenBank/DDBJ whole genome shotgun (WGS) entry which is preliminary data.</text>
</comment>
<keyword evidence="3 7" id="KW-1133">Transmembrane helix</keyword>
<proteinExistence type="inferred from homology"/>
<dbReference type="Gene3D" id="1.20.1280.290">
    <property type="match status" value="2"/>
</dbReference>
<dbReference type="Proteomes" id="UP000224854">
    <property type="component" value="Unassembled WGS sequence"/>
</dbReference>
<feature type="transmembrane region" description="Helical" evidence="7">
    <location>
        <begin position="245"/>
        <end position="266"/>
    </location>
</feature>
<sequence length="329" mass="36272">MASPAPAPLLDVTAISGIFGSISIAFWVVVSTPQLIQQYRQGNANGLSIRFMTIWVLGDVFNVLGALLQGVLPTMIILAIYYIFADGILWLQCFYYRGFRLRDEPPPAPLLAHMPPGECTALLPSSDLEERPIYEWPSLGPTVPDAHQDALAGEKNPSKGLQNALIKAGIVTLISLTGVLGWYISHLVASWGDKHEPVDQGQGTPLEFNVLGQIFGYVCTVFYTCSRMPQLILNWRRKTTNGLSILFFMFTCLGNVNFALSILIYVPTCADAVCKPGEASQIYWRYILINLSWLSGCLLTLALDLCILAQYYAYQKPSGEKEQAQIAAD</sequence>
<dbReference type="GO" id="GO:0034486">
    <property type="term" value="P:vacuolar transmembrane transport"/>
    <property type="evidence" value="ECO:0007669"/>
    <property type="project" value="UniProtKB-ARBA"/>
</dbReference>
<comment type="catalytic activity">
    <reaction evidence="6">
        <text>L-histidine(out) + L-arginine(in) = L-histidine(in) + L-arginine(out)</text>
        <dbReference type="Rhea" id="RHEA:71063"/>
        <dbReference type="ChEBI" id="CHEBI:32682"/>
        <dbReference type="ChEBI" id="CHEBI:57595"/>
    </reaction>
</comment>
<evidence type="ECO:0000256" key="7">
    <source>
        <dbReference type="SAM" id="Phobius"/>
    </source>
</evidence>
<evidence type="ECO:0000313" key="8">
    <source>
        <dbReference type="EMBL" id="PHH83729.1"/>
    </source>
</evidence>
<evidence type="ECO:0000313" key="9">
    <source>
        <dbReference type="Proteomes" id="UP000224854"/>
    </source>
</evidence>
<dbReference type="EMBL" id="NJEU01000003">
    <property type="protein sequence ID" value="PHH83729.1"/>
    <property type="molecule type" value="Genomic_DNA"/>
</dbReference>
<evidence type="ECO:0000256" key="4">
    <source>
        <dbReference type="ARBA" id="ARBA00023136"/>
    </source>
</evidence>
<feature type="transmembrane region" description="Helical" evidence="7">
    <location>
        <begin position="12"/>
        <end position="30"/>
    </location>
</feature>
<evidence type="ECO:0000256" key="3">
    <source>
        <dbReference type="ARBA" id="ARBA00022989"/>
    </source>
</evidence>
<name>A0A2C5Y776_9HYPO</name>
<dbReference type="PANTHER" id="PTHR16201:SF35">
    <property type="entry name" value="VACUOLAR AMINO ACID TRANSPORTER YPQ1-RELATED"/>
    <property type="match status" value="1"/>
</dbReference>
<dbReference type="GO" id="GO:0098852">
    <property type="term" value="C:lytic vacuole membrane"/>
    <property type="evidence" value="ECO:0007669"/>
    <property type="project" value="UniProtKB-ARBA"/>
</dbReference>
<dbReference type="Pfam" id="PF04193">
    <property type="entry name" value="PQ-loop"/>
    <property type="match status" value="2"/>
</dbReference>
<protein>
    <submittedName>
        <fullName evidence="8">Uncharacterized protein</fullName>
    </submittedName>
</protein>
<accession>A0A2C5Y776</accession>